<gene>
    <name evidence="3" type="ORF">EV702DRAFT_1099479</name>
</gene>
<evidence type="ECO:0000256" key="1">
    <source>
        <dbReference type="SAM" id="Coils"/>
    </source>
</evidence>
<comment type="caution">
    <text evidence="3">The sequence shown here is derived from an EMBL/GenBank/DDBJ whole genome shotgun (WGS) entry which is preliminary data.</text>
</comment>
<evidence type="ECO:0000313" key="3">
    <source>
        <dbReference type="EMBL" id="KAG1777624.1"/>
    </source>
</evidence>
<feature type="region of interest" description="Disordered" evidence="2">
    <location>
        <begin position="310"/>
        <end position="351"/>
    </location>
</feature>
<feature type="coiled-coil region" evidence="1">
    <location>
        <begin position="113"/>
        <end position="210"/>
    </location>
</feature>
<feature type="region of interest" description="Disordered" evidence="2">
    <location>
        <begin position="67"/>
        <end position="90"/>
    </location>
</feature>
<keyword evidence="4" id="KW-1185">Reference proteome</keyword>
<dbReference type="AlphaFoldDB" id="A0A9P6ZVM7"/>
<evidence type="ECO:0000313" key="4">
    <source>
        <dbReference type="Proteomes" id="UP000714275"/>
    </source>
</evidence>
<evidence type="ECO:0000256" key="2">
    <source>
        <dbReference type="SAM" id="MobiDB-lite"/>
    </source>
</evidence>
<accession>A0A9P6ZVM7</accession>
<feature type="compositionally biased region" description="Basic and acidic residues" evidence="2">
    <location>
        <begin position="310"/>
        <end position="333"/>
    </location>
</feature>
<proteinExistence type="predicted"/>
<organism evidence="3 4">
    <name type="scientific">Suillus placidus</name>
    <dbReference type="NCBI Taxonomy" id="48579"/>
    <lineage>
        <taxon>Eukaryota</taxon>
        <taxon>Fungi</taxon>
        <taxon>Dikarya</taxon>
        <taxon>Basidiomycota</taxon>
        <taxon>Agaricomycotina</taxon>
        <taxon>Agaricomycetes</taxon>
        <taxon>Agaricomycetidae</taxon>
        <taxon>Boletales</taxon>
        <taxon>Suillineae</taxon>
        <taxon>Suillaceae</taxon>
        <taxon>Suillus</taxon>
    </lineage>
</organism>
<protein>
    <submittedName>
        <fullName evidence="3">Uncharacterized protein</fullName>
    </submittedName>
</protein>
<feature type="region of interest" description="Disordered" evidence="2">
    <location>
        <begin position="1"/>
        <end position="35"/>
    </location>
</feature>
<feature type="compositionally biased region" description="Basic and acidic residues" evidence="2">
    <location>
        <begin position="1"/>
        <end position="10"/>
    </location>
</feature>
<sequence>MSPSRFHEHLTSGLDSDVNLPTSPPQPSKGKMPDNHRVDVMAQIRAATMTPSPLKELLKDPAVINTLHNADGKKSRRQSSSSQHREPHYSASTLISLVVAEEEKQVHHLRSTLRSTGDRLDQEMRRAKQAESKAEFAELRARELTVRISAAETGKRYAELDAERVNEDMRRHQMRIESLEKQVTKLQADIRVLERQRNEADESASRARDTARKFQIELSKQQTKDKVIEEGPIYGRKKWFVTGHNEGWDAGHAEGFDDGREDGFEEGRQYGIREGRESGFKQGRKMGWREGFENGREHGRHEERQLALHGFEEVDENDHTAQKKARPLNERMQRSLSPAQLGPVWLKRPVP</sequence>
<dbReference type="OrthoDB" id="2135488at2759"/>
<dbReference type="Proteomes" id="UP000714275">
    <property type="component" value="Unassembled WGS sequence"/>
</dbReference>
<keyword evidence="1" id="KW-0175">Coiled coil</keyword>
<reference evidence="3" key="1">
    <citation type="journal article" date="2020" name="New Phytol.">
        <title>Comparative genomics reveals dynamic genome evolution in host specialist ectomycorrhizal fungi.</title>
        <authorList>
            <person name="Lofgren L.A."/>
            <person name="Nguyen N.H."/>
            <person name="Vilgalys R."/>
            <person name="Ruytinx J."/>
            <person name="Liao H.L."/>
            <person name="Branco S."/>
            <person name="Kuo A."/>
            <person name="LaButti K."/>
            <person name="Lipzen A."/>
            <person name="Andreopoulos W."/>
            <person name="Pangilinan J."/>
            <person name="Riley R."/>
            <person name="Hundley H."/>
            <person name="Na H."/>
            <person name="Barry K."/>
            <person name="Grigoriev I.V."/>
            <person name="Stajich J.E."/>
            <person name="Kennedy P.G."/>
        </authorList>
    </citation>
    <scope>NUCLEOTIDE SEQUENCE</scope>
    <source>
        <strain evidence="3">DOB743</strain>
    </source>
</reference>
<name>A0A9P6ZVM7_9AGAM</name>
<dbReference type="EMBL" id="JABBWD010000019">
    <property type="protein sequence ID" value="KAG1777624.1"/>
    <property type="molecule type" value="Genomic_DNA"/>
</dbReference>